<keyword evidence="9" id="KW-1185">Reference proteome</keyword>
<dbReference type="RefSeq" id="WP_090415790.1">
    <property type="nucleotide sequence ID" value="NZ_FNOY01000095.1"/>
</dbReference>
<dbReference type="Gene3D" id="3.90.330.10">
    <property type="entry name" value="Nitrile hydratase alpha /Thiocyanate hydrolase gamma"/>
    <property type="match status" value="1"/>
</dbReference>
<protein>
    <recommendedName>
        <fullName evidence="2">nitrile hydratase</fullName>
        <ecNumber evidence="2">4.2.1.84</ecNumber>
    </recommendedName>
</protein>
<reference evidence="8 9" key="1">
    <citation type="submission" date="2016-10" db="EMBL/GenBank/DDBJ databases">
        <authorList>
            <person name="de Groot N.N."/>
        </authorList>
    </citation>
    <scope>NUCLEOTIDE SEQUENCE [LARGE SCALE GENOMIC DNA]</scope>
    <source>
        <strain evidence="8 9">Nm1</strain>
    </source>
</reference>
<dbReference type="EC" id="4.2.1.84" evidence="2"/>
<dbReference type="AlphaFoldDB" id="A0A1H3PCL3"/>
<feature type="domain" description="Nitrile hydratase alpha/Thiocyanate hydrolase gamma" evidence="7">
    <location>
        <begin position="11"/>
        <end position="196"/>
    </location>
</feature>
<name>A0A1H3PCL3_9PROT</name>
<feature type="binding site" evidence="6">
    <location>
        <position position="110"/>
    </location>
    <ligand>
        <name>Fe(3+)</name>
        <dbReference type="ChEBI" id="CHEBI:29034"/>
    </ligand>
</feature>
<keyword evidence="3 6" id="KW-0479">Metal-binding</keyword>
<evidence type="ECO:0000313" key="9">
    <source>
        <dbReference type="Proteomes" id="UP000198640"/>
    </source>
</evidence>
<evidence type="ECO:0000256" key="2">
    <source>
        <dbReference type="ARBA" id="ARBA00013079"/>
    </source>
</evidence>
<dbReference type="Proteomes" id="UP000198640">
    <property type="component" value="Unassembled WGS sequence"/>
</dbReference>
<dbReference type="PIRSF" id="PIRSF001426">
    <property type="entry name" value="NHase_alpha"/>
    <property type="match status" value="1"/>
</dbReference>
<evidence type="ECO:0000259" key="7">
    <source>
        <dbReference type="Pfam" id="PF02979"/>
    </source>
</evidence>
<accession>A0A1H3PCL3</accession>
<evidence type="ECO:0000256" key="1">
    <source>
        <dbReference type="ARBA" id="ARBA00009363"/>
    </source>
</evidence>
<keyword evidence="6" id="KW-0408">Iron</keyword>
<sequence length="211" mass="23442">MANSFDREEYSAARVKALESLLIEKGIITAQTVDKVIEFFEKDMGPFNGAKIVARAWVDPQFKARLLADTPAAIADMHFPRGMAGAEGENMRAVANTSQVHNLIVCTMCSCYPWPVLGLPPYWFKDPTFRARAIREPRKVLKEFGLDIPESVEVKVWDTSAQIRWFVLPERPAGTEGWTETQLAAIVTPESMQGAAKVVVPAETKTQGESE</sequence>
<feature type="binding site" evidence="6">
    <location>
        <position position="111"/>
    </location>
    <ligand>
        <name>Fe(3+)</name>
        <dbReference type="ChEBI" id="CHEBI:29034"/>
    </ligand>
</feature>
<keyword evidence="4" id="KW-0456">Lyase</keyword>
<dbReference type="Pfam" id="PF02979">
    <property type="entry name" value="NHase_alpha"/>
    <property type="match status" value="1"/>
</dbReference>
<evidence type="ECO:0000256" key="6">
    <source>
        <dbReference type="PIRSR" id="PIRSR001426-1"/>
    </source>
</evidence>
<dbReference type="SUPFAM" id="SSF56209">
    <property type="entry name" value="Nitrile hydratase alpha chain"/>
    <property type="match status" value="1"/>
</dbReference>
<evidence type="ECO:0000256" key="3">
    <source>
        <dbReference type="ARBA" id="ARBA00022723"/>
    </source>
</evidence>
<dbReference type="NCBIfam" id="TIGR01323">
    <property type="entry name" value="nitrile_alph"/>
    <property type="match status" value="1"/>
</dbReference>
<evidence type="ECO:0000313" key="8">
    <source>
        <dbReference type="EMBL" id="SDY98817.1"/>
    </source>
</evidence>
<proteinExistence type="inferred from homology"/>
<organism evidence="8 9">
    <name type="scientific">Nitrosomonas halophila</name>
    <dbReference type="NCBI Taxonomy" id="44576"/>
    <lineage>
        <taxon>Bacteria</taxon>
        <taxon>Pseudomonadati</taxon>
        <taxon>Pseudomonadota</taxon>
        <taxon>Betaproteobacteria</taxon>
        <taxon>Nitrosomonadales</taxon>
        <taxon>Nitrosomonadaceae</taxon>
        <taxon>Nitrosomonas</taxon>
    </lineage>
</organism>
<feature type="binding site" evidence="6">
    <location>
        <position position="109"/>
    </location>
    <ligand>
        <name>Fe(3+)</name>
        <dbReference type="ChEBI" id="CHEBI:29034"/>
    </ligand>
</feature>
<dbReference type="GO" id="GO:0046914">
    <property type="term" value="F:transition metal ion binding"/>
    <property type="evidence" value="ECO:0007669"/>
    <property type="project" value="InterPro"/>
</dbReference>
<dbReference type="InterPro" id="IPR036648">
    <property type="entry name" value="CN_Hdrase_a/SCN_Hdrase_g_sf"/>
</dbReference>
<comment type="similarity">
    <text evidence="1">Belongs to the nitrile hydratase subunit alpha family.</text>
</comment>
<dbReference type="InterPro" id="IPR018141">
    <property type="entry name" value="Nitrile_hydratase_asu"/>
</dbReference>
<feature type="binding site" evidence="6">
    <location>
        <position position="106"/>
    </location>
    <ligand>
        <name>Fe(3+)</name>
        <dbReference type="ChEBI" id="CHEBI:29034"/>
    </ligand>
</feature>
<gene>
    <name evidence="8" type="ORF">SAMN05421881_10953</name>
</gene>
<dbReference type="GO" id="GO:0018822">
    <property type="term" value="F:nitrile hydratase activity"/>
    <property type="evidence" value="ECO:0007669"/>
    <property type="project" value="UniProtKB-EC"/>
</dbReference>
<comment type="catalytic activity">
    <reaction evidence="5">
        <text>an aliphatic primary amide = an aliphatic nitrile + H2O</text>
        <dbReference type="Rhea" id="RHEA:12673"/>
        <dbReference type="ChEBI" id="CHEBI:15377"/>
        <dbReference type="ChEBI" id="CHEBI:65285"/>
        <dbReference type="ChEBI" id="CHEBI:80291"/>
        <dbReference type="EC" id="4.2.1.84"/>
    </reaction>
</comment>
<dbReference type="EMBL" id="FNOY01000095">
    <property type="protein sequence ID" value="SDY98817.1"/>
    <property type="molecule type" value="Genomic_DNA"/>
</dbReference>
<evidence type="ECO:0000256" key="4">
    <source>
        <dbReference type="ARBA" id="ARBA00023239"/>
    </source>
</evidence>
<evidence type="ECO:0000256" key="5">
    <source>
        <dbReference type="ARBA" id="ARBA00044877"/>
    </source>
</evidence>
<dbReference type="InterPro" id="IPR004232">
    <property type="entry name" value="CN_Hdrtase_a/SCN_Hdrlase_g"/>
</dbReference>
<dbReference type="STRING" id="44576.SAMN05421881_10953"/>
<dbReference type="OrthoDB" id="528553at2"/>
<dbReference type="InterPro" id="IPR023900">
    <property type="entry name" value="CN_Hdrtase_asu/SCN_Hdrlase_gsu"/>
</dbReference>